<evidence type="ECO:0000256" key="1">
    <source>
        <dbReference type="SAM" id="MobiDB-lite"/>
    </source>
</evidence>
<accession>A0A9Q9AV18</accession>
<reference evidence="2" key="1">
    <citation type="submission" date="2022-06" db="EMBL/GenBank/DDBJ databases">
        <title>Complete genome sequences of two strains of the flax pathogen Septoria linicola.</title>
        <authorList>
            <person name="Lapalu N."/>
            <person name="Simon A."/>
            <person name="Demenou B."/>
            <person name="Paumier D."/>
            <person name="Guillot M.-P."/>
            <person name="Gout L."/>
            <person name="Valade R."/>
        </authorList>
    </citation>
    <scope>NUCLEOTIDE SEQUENCE</scope>
    <source>
        <strain evidence="2">SE15195</strain>
    </source>
</reference>
<proteinExistence type="predicted"/>
<evidence type="ECO:0000313" key="3">
    <source>
        <dbReference type="Proteomes" id="UP001056384"/>
    </source>
</evidence>
<gene>
    <name evidence="2" type="ORF">Slin15195_G097260</name>
</gene>
<dbReference type="EMBL" id="CP099425">
    <property type="protein sequence ID" value="USW56407.1"/>
    <property type="molecule type" value="Genomic_DNA"/>
</dbReference>
<dbReference type="Proteomes" id="UP001056384">
    <property type="component" value="Chromosome 8"/>
</dbReference>
<organism evidence="2 3">
    <name type="scientific">Septoria linicola</name>
    <dbReference type="NCBI Taxonomy" id="215465"/>
    <lineage>
        <taxon>Eukaryota</taxon>
        <taxon>Fungi</taxon>
        <taxon>Dikarya</taxon>
        <taxon>Ascomycota</taxon>
        <taxon>Pezizomycotina</taxon>
        <taxon>Dothideomycetes</taxon>
        <taxon>Dothideomycetidae</taxon>
        <taxon>Mycosphaerellales</taxon>
        <taxon>Mycosphaerellaceae</taxon>
        <taxon>Septoria</taxon>
    </lineage>
</organism>
<feature type="region of interest" description="Disordered" evidence="1">
    <location>
        <begin position="25"/>
        <end position="104"/>
    </location>
</feature>
<name>A0A9Q9AV18_9PEZI</name>
<evidence type="ECO:0000313" key="2">
    <source>
        <dbReference type="EMBL" id="USW56407.1"/>
    </source>
</evidence>
<sequence>MDGDDEFEIDPAIAAAMGFSGFGAQNKQKRKFDPNDGFVDPTTGESKSAAGTGANSMPVRERSEKSAKVAAESSAAQDGIPESTDTESHASGAYDPSTQDSPSLEVLRHGVRNIRGDMVYFSKSFLDDPWAGLKPQ</sequence>
<dbReference type="AlphaFoldDB" id="A0A9Q9AV18"/>
<protein>
    <submittedName>
        <fullName evidence="2">Uncharacterized protein</fullName>
    </submittedName>
</protein>
<keyword evidence="3" id="KW-1185">Reference proteome</keyword>
<dbReference type="OrthoDB" id="5419162at2759"/>